<keyword evidence="2" id="KW-0808">Transferase</keyword>
<evidence type="ECO:0000313" key="3">
    <source>
        <dbReference type="Proteomes" id="UP000507962"/>
    </source>
</evidence>
<keyword evidence="3" id="KW-1185">Reference proteome</keyword>
<organism evidence="2 3">
    <name type="scientific">Desulfoluna butyratoxydans</name>
    <dbReference type="NCBI Taxonomy" id="231438"/>
    <lineage>
        <taxon>Bacteria</taxon>
        <taxon>Pseudomonadati</taxon>
        <taxon>Thermodesulfobacteriota</taxon>
        <taxon>Desulfobacteria</taxon>
        <taxon>Desulfobacterales</taxon>
        <taxon>Desulfolunaceae</taxon>
        <taxon>Desulfoluna</taxon>
    </lineage>
</organism>
<dbReference type="EMBL" id="CAADHO010000015">
    <property type="protein sequence ID" value="VFQ47290.1"/>
    <property type="molecule type" value="Genomic_DNA"/>
</dbReference>
<dbReference type="InterPro" id="IPR001173">
    <property type="entry name" value="Glyco_trans_2-like"/>
</dbReference>
<accession>A0A4U8YTI3</accession>
<feature type="domain" description="Glycosyltransferase 2-like" evidence="1">
    <location>
        <begin position="8"/>
        <end position="145"/>
    </location>
</feature>
<dbReference type="PANTHER" id="PTHR22916:SF3">
    <property type="entry name" value="UDP-GLCNAC:BETAGAL BETA-1,3-N-ACETYLGLUCOSAMINYLTRANSFERASE-LIKE PROTEIN 1"/>
    <property type="match status" value="1"/>
</dbReference>
<gene>
    <name evidence="2" type="ORF">MSL71_49850</name>
</gene>
<dbReference type="Pfam" id="PF00535">
    <property type="entry name" value="Glycos_transf_2"/>
    <property type="match status" value="1"/>
</dbReference>
<proteinExistence type="predicted"/>
<dbReference type="RefSeq" id="WP_180146802.1">
    <property type="nucleotide sequence ID" value="NZ_CAADHO010000015.1"/>
</dbReference>
<dbReference type="GO" id="GO:0016758">
    <property type="term" value="F:hexosyltransferase activity"/>
    <property type="evidence" value="ECO:0007669"/>
    <property type="project" value="UniProtKB-ARBA"/>
</dbReference>
<dbReference type="Gene3D" id="3.90.550.10">
    <property type="entry name" value="Spore Coat Polysaccharide Biosynthesis Protein SpsA, Chain A"/>
    <property type="match status" value="1"/>
</dbReference>
<dbReference type="InterPro" id="IPR029044">
    <property type="entry name" value="Nucleotide-diphossugar_trans"/>
</dbReference>
<dbReference type="SUPFAM" id="SSF53448">
    <property type="entry name" value="Nucleotide-diphospho-sugar transferases"/>
    <property type="match status" value="1"/>
</dbReference>
<dbReference type="CDD" id="cd06433">
    <property type="entry name" value="GT_2_WfgS_like"/>
    <property type="match status" value="1"/>
</dbReference>
<dbReference type="PANTHER" id="PTHR22916">
    <property type="entry name" value="GLYCOSYLTRANSFERASE"/>
    <property type="match status" value="1"/>
</dbReference>
<name>A0A4U8YTI3_9BACT</name>
<protein>
    <submittedName>
        <fullName evidence="2">Nucleotide-diphospho-sugar transferases</fullName>
    </submittedName>
</protein>
<dbReference type="AlphaFoldDB" id="A0A4U8YTI3"/>
<evidence type="ECO:0000313" key="2">
    <source>
        <dbReference type="EMBL" id="VFQ47290.1"/>
    </source>
</evidence>
<sequence length="262" mass="30260">MTHKPFFSIITASYNADRTIDKTIRSIKKQTFKNYEHIVVDGGSKDQTLSILTHHSGSYPLRYVSEDDHGVADAMNKGVHISTGEYIVFIHADDELADASTLQGVFNDMTRETSKVYAYAINFVARNGSHIARPIRIPFWYKLRNTIPHQGAFVHRDIFRKYGTFDTSFSISMDYKLFYAVLLAKEPVVYSNTIVSNMGSQGISSDRNQCHERLKQDFRIQNTLETSLFWKWVHLFFQYPYYLYKTQIVPRIKQSGNQAGKE</sequence>
<evidence type="ECO:0000259" key="1">
    <source>
        <dbReference type="Pfam" id="PF00535"/>
    </source>
</evidence>
<reference evidence="2 3" key="1">
    <citation type="submission" date="2019-03" db="EMBL/GenBank/DDBJ databases">
        <authorList>
            <person name="Nijsse B."/>
        </authorList>
    </citation>
    <scope>NUCLEOTIDE SEQUENCE [LARGE SCALE GENOMIC DNA]</scope>
    <source>
        <strain evidence="2">Desulfoluna butyratoxydans MSL71</strain>
    </source>
</reference>
<dbReference type="Proteomes" id="UP000507962">
    <property type="component" value="Unassembled WGS sequence"/>
</dbReference>